<reference evidence="3 4" key="1">
    <citation type="submission" date="2017-11" db="EMBL/GenBank/DDBJ databases">
        <title>Understudied soil microbes with underappreciated capabilities: Untangling the Clostridium saccharolyticum group.</title>
        <authorList>
            <person name="Leschine S."/>
        </authorList>
    </citation>
    <scope>NUCLEOTIDE SEQUENCE [LARGE SCALE GENOMIC DNA]</scope>
    <source>
        <strain evidence="3 4">18A</strain>
    </source>
</reference>
<evidence type="ECO:0000313" key="3">
    <source>
        <dbReference type="EMBL" id="PJJ28814.1"/>
    </source>
</evidence>
<comment type="caution">
    <text evidence="3">The sequence shown here is derived from an EMBL/GenBank/DDBJ whole genome shotgun (WGS) entry which is preliminary data.</text>
</comment>
<accession>A0A2M8Z5T6</accession>
<dbReference type="RefSeq" id="WP_100305272.1">
    <property type="nucleotide sequence ID" value="NZ_PGET01000001.1"/>
</dbReference>
<dbReference type="Proteomes" id="UP000231092">
    <property type="component" value="Unassembled WGS sequence"/>
</dbReference>
<dbReference type="OrthoDB" id="9815264at2"/>
<protein>
    <submittedName>
        <fullName evidence="3">Putative aconitase subunit 2</fullName>
    </submittedName>
</protein>
<organism evidence="3 4">
    <name type="scientific">[Clostridium] celerecrescens 18A</name>
    <dbReference type="NCBI Taxonomy" id="1286362"/>
    <lineage>
        <taxon>Bacteria</taxon>
        <taxon>Bacillati</taxon>
        <taxon>Bacillota</taxon>
        <taxon>Clostridia</taxon>
        <taxon>Lachnospirales</taxon>
        <taxon>Lachnospiraceae</taxon>
        <taxon>Lacrimispora</taxon>
    </lineage>
</organism>
<dbReference type="Gene3D" id="3.50.30.10">
    <property type="entry name" value="Phosphohistidine domain"/>
    <property type="match status" value="1"/>
</dbReference>
<dbReference type="GO" id="GO:0016829">
    <property type="term" value="F:lyase activity"/>
    <property type="evidence" value="ECO:0007669"/>
    <property type="project" value="UniProtKB-KW"/>
</dbReference>
<evidence type="ECO:0000259" key="2">
    <source>
        <dbReference type="Pfam" id="PF01989"/>
    </source>
</evidence>
<dbReference type="SUPFAM" id="SSF52016">
    <property type="entry name" value="LeuD/IlvD-like"/>
    <property type="match status" value="1"/>
</dbReference>
<dbReference type="AlphaFoldDB" id="A0A2M8Z5T6"/>
<gene>
    <name evidence="3" type="ORF">H171_2336</name>
</gene>
<sequence>MDKFQGRAVIPGQVRGNAMVSKKGFNVLSSYMGALVSNGKQTLCTDQNNPDLFQKDLSGAILCIPQVIGSTTAGMLIQTVAAMGIQPKAMLFSATAESLAISGVLLADIWENTKIVTVDGLGDRFLESVQEGQTVEVAEDGAVTLF</sequence>
<keyword evidence="1" id="KW-0456">Lyase</keyword>
<proteinExistence type="predicted"/>
<evidence type="ECO:0000313" key="4">
    <source>
        <dbReference type="Proteomes" id="UP000231092"/>
    </source>
</evidence>
<feature type="domain" description="Phosphomevalonate dehydratase small subunit-like" evidence="2">
    <location>
        <begin position="42"/>
        <end position="109"/>
    </location>
</feature>
<dbReference type="InterPro" id="IPR002840">
    <property type="entry name" value="PMDh-S-like_dom"/>
</dbReference>
<dbReference type="EMBL" id="PGET01000001">
    <property type="protein sequence ID" value="PJJ28814.1"/>
    <property type="molecule type" value="Genomic_DNA"/>
</dbReference>
<dbReference type="Pfam" id="PF01989">
    <property type="entry name" value="AcnX_swivel_put"/>
    <property type="match status" value="1"/>
</dbReference>
<name>A0A2M8Z5T6_9FIRM</name>
<evidence type="ECO:0000256" key="1">
    <source>
        <dbReference type="ARBA" id="ARBA00023239"/>
    </source>
</evidence>